<dbReference type="Pfam" id="PF04248">
    <property type="entry name" value="NTP_transf_9"/>
    <property type="match status" value="1"/>
</dbReference>
<dbReference type="AlphaFoldDB" id="A0A9N8LKT1"/>
<gene>
    <name evidence="2" type="ORF">JKILLFL_G4421</name>
</gene>
<dbReference type="Proteomes" id="UP000836404">
    <property type="component" value="Unassembled WGS sequence"/>
</dbReference>
<dbReference type="InterPro" id="IPR038694">
    <property type="entry name" value="DUF427_sf"/>
</dbReference>
<protein>
    <recommendedName>
        <fullName evidence="1">DUF427 domain-containing protein</fullName>
    </recommendedName>
</protein>
<evidence type="ECO:0000313" key="2">
    <source>
        <dbReference type="EMBL" id="CAD6926620.1"/>
    </source>
</evidence>
<feature type="domain" description="DUF427" evidence="1">
    <location>
        <begin position="52"/>
        <end position="147"/>
    </location>
</feature>
<dbReference type="EMBL" id="CAJHJF010002473">
    <property type="protein sequence ID" value="CAD6926620.1"/>
    <property type="molecule type" value="Genomic_DNA"/>
</dbReference>
<name>A0A9N8LKT1_9BASI</name>
<proteinExistence type="predicted"/>
<dbReference type="PANTHER" id="PTHR43058:SF1">
    <property type="entry name" value="DUF427 DOMAIN-CONTAINING PROTEIN"/>
    <property type="match status" value="1"/>
</dbReference>
<evidence type="ECO:0000259" key="1">
    <source>
        <dbReference type="Pfam" id="PF04248"/>
    </source>
</evidence>
<organism evidence="2 3">
    <name type="scientific">Tilletia laevis</name>
    <dbReference type="NCBI Taxonomy" id="157183"/>
    <lineage>
        <taxon>Eukaryota</taxon>
        <taxon>Fungi</taxon>
        <taxon>Dikarya</taxon>
        <taxon>Basidiomycota</taxon>
        <taxon>Ustilaginomycotina</taxon>
        <taxon>Exobasidiomycetes</taxon>
        <taxon>Tilletiales</taxon>
        <taxon>Tilletiaceae</taxon>
        <taxon>Tilletia</taxon>
    </lineage>
</organism>
<dbReference type="PANTHER" id="PTHR43058">
    <property type="entry name" value="SLR0655 PROTEIN"/>
    <property type="match status" value="1"/>
</dbReference>
<dbReference type="InterPro" id="IPR007361">
    <property type="entry name" value="DUF427"/>
</dbReference>
<comment type="caution">
    <text evidence="2">The sequence shown here is derived from an EMBL/GenBank/DDBJ whole genome shotgun (WGS) entry which is preliminary data.</text>
</comment>
<accession>A0A9N8LKT1</accession>
<evidence type="ECO:0000313" key="3">
    <source>
        <dbReference type="Proteomes" id="UP000836404"/>
    </source>
</evidence>
<keyword evidence="3" id="KW-1185">Reference proteome</keyword>
<dbReference type="Gene3D" id="2.170.150.40">
    <property type="entry name" value="Domain of unknown function (DUF427)"/>
    <property type="match status" value="1"/>
</dbReference>
<sequence>MRWTAALDEKEELIPFSAPQVWSYPRPPALEKVPYNLKVVWNPPPQSGAPAVTIADSNHAWAVKETSHPPTYYFPPNDVNREFLRESRARHTMCEWKGVAHYWDLIAPEELAQKADRAEPAVKARIWSYPSPTPLARDLKDHLCFYPSSQTDAATVGSWECFADGEKVVAQEGDFYGGWVTSWISGGKKGMKGGPGTWGW</sequence>
<reference evidence="2 3" key="1">
    <citation type="submission" date="2020-10" db="EMBL/GenBank/DDBJ databases">
        <authorList>
            <person name="Sedaghatjoo S."/>
        </authorList>
    </citation>
    <scope>NUCLEOTIDE SEQUENCE [LARGE SCALE GENOMIC DNA]</scope>
    <source>
        <strain evidence="2 3">LLFL</strain>
    </source>
</reference>